<organism evidence="1">
    <name type="scientific">marine sediment metagenome</name>
    <dbReference type="NCBI Taxonomy" id="412755"/>
    <lineage>
        <taxon>unclassified sequences</taxon>
        <taxon>metagenomes</taxon>
        <taxon>ecological metagenomes</taxon>
    </lineage>
</organism>
<dbReference type="EMBL" id="BARU01001875">
    <property type="protein sequence ID" value="GAH21690.1"/>
    <property type="molecule type" value="Genomic_DNA"/>
</dbReference>
<accession>X1EMV9</accession>
<dbReference type="AlphaFoldDB" id="X1EMV9"/>
<evidence type="ECO:0000313" key="1">
    <source>
        <dbReference type="EMBL" id="GAH21690.1"/>
    </source>
</evidence>
<comment type="caution">
    <text evidence="1">The sequence shown here is derived from an EMBL/GenBank/DDBJ whole genome shotgun (WGS) entry which is preliminary data.</text>
</comment>
<name>X1EMV9_9ZZZZ</name>
<reference evidence="1" key="1">
    <citation type="journal article" date="2014" name="Front. Microbiol.">
        <title>High frequency of phylogenetically diverse reductive dehalogenase-homologous genes in deep subseafloor sedimentary metagenomes.</title>
        <authorList>
            <person name="Kawai M."/>
            <person name="Futagami T."/>
            <person name="Toyoda A."/>
            <person name="Takaki Y."/>
            <person name="Nishi S."/>
            <person name="Hori S."/>
            <person name="Arai W."/>
            <person name="Tsubouchi T."/>
            <person name="Morono Y."/>
            <person name="Uchiyama I."/>
            <person name="Ito T."/>
            <person name="Fujiyama A."/>
            <person name="Inagaki F."/>
            <person name="Takami H."/>
        </authorList>
    </citation>
    <scope>NUCLEOTIDE SEQUENCE</scope>
    <source>
        <strain evidence="1">Expedition CK06-06</strain>
    </source>
</reference>
<proteinExistence type="predicted"/>
<gene>
    <name evidence="1" type="ORF">S03H2_04669</name>
</gene>
<feature type="non-terminal residue" evidence="1">
    <location>
        <position position="1"/>
    </location>
</feature>
<sequence length="188" mass="22103">DPKFVKSRKYARNKFYGLPMKFHAYKIKSPNMIHLDCDTIIHGNPLEVLRWKDFDIAVAKWVDGRSDRIMRSNLKRLGLPHWPLMMDGFVVCKHNAHNKFLPIYKDYLVRVLKGEIRPHDNMHFGVHSYNLALGHMRKKGYKIVQMPGGWHQYAGGKYVQHLPHKRFAKWLEPKIFSAAEQRLKMVGA</sequence>
<protein>
    <submittedName>
        <fullName evidence="1">Uncharacterized protein</fullName>
    </submittedName>
</protein>